<keyword evidence="1" id="KW-0175">Coiled coil</keyword>
<dbReference type="OrthoDB" id="6350415at2759"/>
<organism evidence="2 3">
    <name type="scientific">Albula glossodonta</name>
    <name type="common">roundjaw bonefish</name>
    <dbReference type="NCBI Taxonomy" id="121402"/>
    <lineage>
        <taxon>Eukaryota</taxon>
        <taxon>Metazoa</taxon>
        <taxon>Chordata</taxon>
        <taxon>Craniata</taxon>
        <taxon>Vertebrata</taxon>
        <taxon>Euteleostomi</taxon>
        <taxon>Actinopterygii</taxon>
        <taxon>Neopterygii</taxon>
        <taxon>Teleostei</taxon>
        <taxon>Albuliformes</taxon>
        <taxon>Albulidae</taxon>
        <taxon>Albula</taxon>
    </lineage>
</organism>
<reference evidence="2" key="1">
    <citation type="thesis" date="2021" institute="BYU ScholarsArchive" country="Provo, UT, USA">
        <title>Applications of and Algorithms for Genome Assembly and Genomic Analyses with an Emphasis on Marine Teleosts.</title>
        <authorList>
            <person name="Pickett B.D."/>
        </authorList>
    </citation>
    <scope>NUCLEOTIDE SEQUENCE</scope>
    <source>
        <strain evidence="2">HI-2016</strain>
    </source>
</reference>
<comment type="caution">
    <text evidence="2">The sequence shown here is derived from an EMBL/GenBank/DDBJ whole genome shotgun (WGS) entry which is preliminary data.</text>
</comment>
<feature type="non-terminal residue" evidence="2">
    <location>
        <position position="1"/>
    </location>
</feature>
<evidence type="ECO:0000256" key="1">
    <source>
        <dbReference type="SAM" id="Coils"/>
    </source>
</evidence>
<dbReference type="PANTHER" id="PTHR18881">
    <property type="entry name" value="POLYAMINE-MODULATED FACTOR 1-BINDING PROTEIN 1-RELATED"/>
    <property type="match status" value="1"/>
</dbReference>
<feature type="coiled-coil region" evidence="1">
    <location>
        <begin position="244"/>
        <end position="306"/>
    </location>
</feature>
<accession>A0A8T2PJX4</accession>
<dbReference type="InterPro" id="IPR037391">
    <property type="entry name" value="PMF1-bd"/>
</dbReference>
<protein>
    <submittedName>
        <fullName evidence="2">Uncharacterized protein</fullName>
    </submittedName>
</protein>
<dbReference type="GO" id="GO:0007283">
    <property type="term" value="P:spermatogenesis"/>
    <property type="evidence" value="ECO:0007669"/>
    <property type="project" value="TreeGrafter"/>
</dbReference>
<feature type="coiled-coil region" evidence="1">
    <location>
        <begin position="163"/>
        <end position="208"/>
    </location>
</feature>
<name>A0A8T2PJX4_9TELE</name>
<dbReference type="Gene3D" id="1.10.287.2610">
    <property type="match status" value="1"/>
</dbReference>
<feature type="non-terminal residue" evidence="2">
    <location>
        <position position="307"/>
    </location>
</feature>
<sequence length="307" mass="35278">QVSEREDQALRLRVEVATLHADLRAHCAQLESGDDALSALSQQLRQAQGELEESRRHGQECQQVIATLRDSCAELRRQMGEQEEMFVKIQADFSAYRATHIHPDLDYEAQLSHIQELQQGLSHALEQCAQGSQELSECQAAQQQLRDEVCRLTEQKSSSVTEALRLQEAVSQLQDELVAEVQRRHTEVEMVEQRAVRLEEDLRATLRQCAQREQAVQKRDTLLRKSEADLLEAREVIRAKGAEVERQAALARGLEADIQRARRDKEQRENECTAHRAELLHLKEELKEAHTRFRDTAQELARQEEKV</sequence>
<dbReference type="PANTHER" id="PTHR18881:SF2">
    <property type="entry name" value="POLYAMINE-MODULATED FACTOR 1-BINDING PROTEIN 1"/>
    <property type="match status" value="1"/>
</dbReference>
<gene>
    <name evidence="2" type="ORF">JZ751_020924</name>
</gene>
<dbReference type="Proteomes" id="UP000824540">
    <property type="component" value="Unassembled WGS sequence"/>
</dbReference>
<feature type="coiled-coil region" evidence="1">
    <location>
        <begin position="30"/>
        <end position="85"/>
    </location>
</feature>
<proteinExistence type="predicted"/>
<dbReference type="AlphaFoldDB" id="A0A8T2PJX4"/>
<evidence type="ECO:0000313" key="2">
    <source>
        <dbReference type="EMBL" id="KAG9352510.1"/>
    </source>
</evidence>
<keyword evidence="3" id="KW-1185">Reference proteome</keyword>
<dbReference type="EMBL" id="JAFBMS010000005">
    <property type="protein sequence ID" value="KAG9352510.1"/>
    <property type="molecule type" value="Genomic_DNA"/>
</dbReference>
<evidence type="ECO:0000313" key="3">
    <source>
        <dbReference type="Proteomes" id="UP000824540"/>
    </source>
</evidence>